<evidence type="ECO:0000313" key="3">
    <source>
        <dbReference type="Proteomes" id="UP000234331"/>
    </source>
</evidence>
<dbReference type="Proteomes" id="UP000234331">
    <property type="component" value="Unassembled WGS sequence"/>
</dbReference>
<name>A0A2I2KPM6_9ACTN</name>
<reference evidence="2 3" key="1">
    <citation type="submission" date="2017-06" db="EMBL/GenBank/DDBJ databases">
        <authorList>
            <person name="Kim H.J."/>
            <person name="Triplett B.A."/>
        </authorList>
    </citation>
    <scope>NUCLEOTIDE SEQUENCE [LARGE SCALE GENOMIC DNA]</scope>
    <source>
        <strain evidence="2">FRACA_ARgP5</strain>
    </source>
</reference>
<dbReference type="GO" id="GO:0009307">
    <property type="term" value="P:DNA restriction-modification system"/>
    <property type="evidence" value="ECO:0007669"/>
    <property type="project" value="InterPro"/>
</dbReference>
<protein>
    <recommendedName>
        <fullName evidence="1">Restriction endonuclease type IV Mrr domain-containing protein</fullName>
    </recommendedName>
</protein>
<evidence type="ECO:0000313" key="2">
    <source>
        <dbReference type="EMBL" id="SNQ47625.1"/>
    </source>
</evidence>
<organism evidence="2 3">
    <name type="scientific">Frankia canadensis</name>
    <dbReference type="NCBI Taxonomy" id="1836972"/>
    <lineage>
        <taxon>Bacteria</taxon>
        <taxon>Bacillati</taxon>
        <taxon>Actinomycetota</taxon>
        <taxon>Actinomycetes</taxon>
        <taxon>Frankiales</taxon>
        <taxon>Frankiaceae</taxon>
        <taxon>Frankia</taxon>
    </lineage>
</organism>
<evidence type="ECO:0000259" key="1">
    <source>
        <dbReference type="Pfam" id="PF04471"/>
    </source>
</evidence>
<dbReference type="InterPro" id="IPR011335">
    <property type="entry name" value="Restrct_endonuc-II-like"/>
</dbReference>
<dbReference type="InterPro" id="IPR007560">
    <property type="entry name" value="Restrct_endonuc_IV_Mrr"/>
</dbReference>
<keyword evidence="3" id="KW-1185">Reference proteome</keyword>
<dbReference type="RefSeq" id="WP_165818332.1">
    <property type="nucleotide sequence ID" value="NZ_FZMO01000112.1"/>
</dbReference>
<gene>
    <name evidence="2" type="ORF">FRACA_20021</name>
</gene>
<dbReference type="Pfam" id="PF04471">
    <property type="entry name" value="Mrr_cat"/>
    <property type="match status" value="1"/>
</dbReference>
<feature type="domain" description="Restriction endonuclease type IV Mrr" evidence="1">
    <location>
        <begin position="5"/>
        <end position="149"/>
    </location>
</feature>
<dbReference type="EMBL" id="FZMO01000112">
    <property type="protein sequence ID" value="SNQ47625.1"/>
    <property type="molecule type" value="Genomic_DNA"/>
</dbReference>
<proteinExistence type="predicted"/>
<dbReference type="GO" id="GO:0003677">
    <property type="term" value="F:DNA binding"/>
    <property type="evidence" value="ECO:0007669"/>
    <property type="project" value="InterPro"/>
</dbReference>
<dbReference type="AlphaFoldDB" id="A0A2I2KPM6"/>
<dbReference type="GO" id="GO:0004519">
    <property type="term" value="F:endonuclease activity"/>
    <property type="evidence" value="ECO:0007669"/>
    <property type="project" value="InterPro"/>
</dbReference>
<dbReference type="SUPFAM" id="SSF52980">
    <property type="entry name" value="Restriction endonuclease-like"/>
    <property type="match status" value="1"/>
</dbReference>
<accession>A0A2I2KPM6</accession>
<sequence length="372" mass="41207">MTSLEQLRGYVLEEVLARLLYESGYRLLVSETQDPEALRQGAHGLLVRGRGTDHQADVLGELTLPVPFSLPLRVFVEAKYRAAKTGLGDVRNAHGVIHDVNEHHSTASAGARAIPMRRYHYRYVLFSTSGFTKPAQQFALAQQISLVDLSSPGFAGLLGAADRVAQGLHDLAEEAQVSPFPTGQVRTALRLAFDTWTNGESDDIDDVDAGDAVSFQRRASRARLANQLNPAQREFQTLPLDRLESLTAELAGRLDANLVFAFPSAPFVLALRPSDLSALDTYVARRGPEVDVNIQFVTRREVTGDWMIVPADSSRAFQLQFSLPALLEDWILHDERTAARRARGIKAELLSSISLFRNGRLIRLQYERPPRG</sequence>